<dbReference type="SUPFAM" id="SSF52047">
    <property type="entry name" value="RNI-like"/>
    <property type="match status" value="1"/>
</dbReference>
<protein>
    <recommendedName>
        <fullName evidence="4">F-box domain-containing protein</fullName>
    </recommendedName>
</protein>
<gene>
    <name evidence="2" type="ORF">VNI00_011278</name>
</gene>
<organism evidence="2 3">
    <name type="scientific">Paramarasmius palmivorus</name>
    <dbReference type="NCBI Taxonomy" id="297713"/>
    <lineage>
        <taxon>Eukaryota</taxon>
        <taxon>Fungi</taxon>
        <taxon>Dikarya</taxon>
        <taxon>Basidiomycota</taxon>
        <taxon>Agaricomycotina</taxon>
        <taxon>Agaricomycetes</taxon>
        <taxon>Agaricomycetidae</taxon>
        <taxon>Agaricales</taxon>
        <taxon>Marasmiineae</taxon>
        <taxon>Marasmiaceae</taxon>
        <taxon>Paramarasmius</taxon>
    </lineage>
</organism>
<dbReference type="AlphaFoldDB" id="A0AAW0CEG2"/>
<feature type="coiled-coil region" evidence="1">
    <location>
        <begin position="52"/>
        <end position="93"/>
    </location>
</feature>
<sequence length="524" mass="60556">MESAMDQETDIHTVSATVICDKCHYTFTPHHKYLPDINEILRSQRPPSATEASQTQSLLEQEEIEIQRYDEELRQLRSIVDKLENQRRLLCQQAEQRRSWLAPIRRLPTEILEYILYLTHCQAKDRSLRISHESIDTPVHDLSQVCLYWRRIVLARPAWWERISLDIYGLKRNILPLLELHFKNSRGSLLWIHIKDGQYWKWVYGPDAHMPDRYAMHIGTHGLDAFAMVMRQAGRMRRLTFSVPWEIFTCLSSHRMLPPEDVTFTSLQYFCCKDYIRGRVPWFSQAITASAPMLTAAVLGKSGRMLDPIPFGQGLPFSQLHSLTIQRVTSIPQLVEHVFPQCTQLSNLTLDSVGVQDSFHQIPTVELSNVRNLSLSYSKPDDYTLFLERVRLPALQTVVVTPVKRGFNSNIPVEWPSEAFVDMLRISEVDLKVLTIQFPNSVLSDVDRVVELLKICRGLRRLSIRLKDTVKTLMDISQRLVDTGHRWPATMTFTISLADRVEGGENLVQLLKQVRHGSNDSNTF</sequence>
<reference evidence="2 3" key="1">
    <citation type="submission" date="2024-01" db="EMBL/GenBank/DDBJ databases">
        <title>A draft genome for a cacao thread blight-causing isolate of Paramarasmius palmivorus.</title>
        <authorList>
            <person name="Baruah I.K."/>
            <person name="Bukari Y."/>
            <person name="Amoako-Attah I."/>
            <person name="Meinhardt L.W."/>
            <person name="Bailey B.A."/>
            <person name="Cohen S.P."/>
        </authorList>
    </citation>
    <scope>NUCLEOTIDE SEQUENCE [LARGE SCALE GENOMIC DNA]</scope>
    <source>
        <strain evidence="2 3">GH-12</strain>
    </source>
</reference>
<keyword evidence="1" id="KW-0175">Coiled coil</keyword>
<evidence type="ECO:0000256" key="1">
    <source>
        <dbReference type="SAM" id="Coils"/>
    </source>
</evidence>
<evidence type="ECO:0000313" key="2">
    <source>
        <dbReference type="EMBL" id="KAK7037287.1"/>
    </source>
</evidence>
<evidence type="ECO:0000313" key="3">
    <source>
        <dbReference type="Proteomes" id="UP001383192"/>
    </source>
</evidence>
<proteinExistence type="predicted"/>
<dbReference type="EMBL" id="JAYKXP010000048">
    <property type="protein sequence ID" value="KAK7037287.1"/>
    <property type="molecule type" value="Genomic_DNA"/>
</dbReference>
<comment type="caution">
    <text evidence="2">The sequence shown here is derived from an EMBL/GenBank/DDBJ whole genome shotgun (WGS) entry which is preliminary data.</text>
</comment>
<evidence type="ECO:0008006" key="4">
    <source>
        <dbReference type="Google" id="ProtNLM"/>
    </source>
</evidence>
<dbReference type="Proteomes" id="UP001383192">
    <property type="component" value="Unassembled WGS sequence"/>
</dbReference>
<keyword evidence="3" id="KW-1185">Reference proteome</keyword>
<name>A0AAW0CEG2_9AGAR</name>
<accession>A0AAW0CEG2</accession>